<evidence type="ECO:0000256" key="4">
    <source>
        <dbReference type="ARBA" id="ARBA00022801"/>
    </source>
</evidence>
<keyword evidence="10" id="KW-1185">Reference proteome</keyword>
<feature type="domain" description="GRF-type" evidence="8">
    <location>
        <begin position="502"/>
        <end position="546"/>
    </location>
</feature>
<dbReference type="FunFam" id="3.30.420.10:FF:000068">
    <property type="entry name" value="Exonuclease domain-containing protein 1"/>
    <property type="match status" value="1"/>
</dbReference>
<comment type="caution">
    <text evidence="9">The sequence shown here is derived from an EMBL/GenBank/DDBJ whole genome shotgun (WGS) entry which is preliminary data.</text>
</comment>
<keyword evidence="5" id="KW-0862">Zinc</keyword>
<dbReference type="PROSITE" id="PS51999">
    <property type="entry name" value="ZF_GRF"/>
    <property type="match status" value="1"/>
</dbReference>
<keyword evidence="1" id="KW-0540">Nuclease</keyword>
<keyword evidence="6" id="KW-0269">Exonuclease</keyword>
<dbReference type="GO" id="GO:0008270">
    <property type="term" value="F:zinc ion binding"/>
    <property type="evidence" value="ECO:0007669"/>
    <property type="project" value="UniProtKB-KW"/>
</dbReference>
<evidence type="ECO:0000256" key="7">
    <source>
        <dbReference type="PROSITE-ProRule" id="PRU01343"/>
    </source>
</evidence>
<keyword evidence="4" id="KW-0378">Hydrolase</keyword>
<dbReference type="EMBL" id="JAAWWB010000006">
    <property type="protein sequence ID" value="KAG6781620.1"/>
    <property type="molecule type" value="Genomic_DNA"/>
</dbReference>
<accession>A0A8X8A6W5</accession>
<organism evidence="9 10">
    <name type="scientific">Populus tomentosa</name>
    <name type="common">Chinese white poplar</name>
    <dbReference type="NCBI Taxonomy" id="118781"/>
    <lineage>
        <taxon>Eukaryota</taxon>
        <taxon>Viridiplantae</taxon>
        <taxon>Streptophyta</taxon>
        <taxon>Embryophyta</taxon>
        <taxon>Tracheophyta</taxon>
        <taxon>Spermatophyta</taxon>
        <taxon>Magnoliopsida</taxon>
        <taxon>eudicotyledons</taxon>
        <taxon>Gunneridae</taxon>
        <taxon>Pentapetalae</taxon>
        <taxon>rosids</taxon>
        <taxon>fabids</taxon>
        <taxon>Malpighiales</taxon>
        <taxon>Salicaceae</taxon>
        <taxon>Saliceae</taxon>
        <taxon>Populus</taxon>
    </lineage>
</organism>
<dbReference type="InterPro" id="IPR010666">
    <property type="entry name" value="Znf_GRF"/>
</dbReference>
<proteinExistence type="predicted"/>
<name>A0A8X8A6W5_POPTO</name>
<evidence type="ECO:0000256" key="6">
    <source>
        <dbReference type="ARBA" id="ARBA00022839"/>
    </source>
</evidence>
<evidence type="ECO:0000256" key="5">
    <source>
        <dbReference type="ARBA" id="ARBA00022833"/>
    </source>
</evidence>
<sequence length="546" mass="62883">MKNHFRPSSLYISICSWKLTSPYLKEEGKDLGVLNSYDSALASRCIIVVWMMMLIDTTPLKGAISGSLSLCCLGIRRLWLPFIRTFASGRCHGMYRILGMLKIIWWINFLQPEFLVLWLEPILLSPGKVFGYPRRKIKAAVNAHVTRYYETMQRSCEASLKCLQIKGFPYGNTFESFPGFKKEIGAHPGRDAVEPVHSLSSEFLELPSEFQNKPAYHHDFGSWSTFYPDSQKMNCFESQFYPFPLETRFQYAPFNMFSQGYPCEIQLQDFQYFVVIDFEATCDKERNPHPQEIIEFPSVIVSSVTGQLEACFQTYVRPTCNQLLSDFCKDLTGIQQIQVDRGVTLSEALLRHDKWLENKGIKNTSFAVVTWSNWDCRVMLESECRFKKIRKPPYFNRWINLKVRFCEIFGGARCLKEAVEMAGLEWQGRAHCGLDDAKNTARLLALLMHRGIRFSITNSLMWNTTDSSLPCKQSPENLSFSPHQPQKLKEMRIPVFPYHPFCFCGVKSSKGMVRKPGPKQGSLFFGCGNWTATRGARCHYFEWASP</sequence>
<dbReference type="PANTHER" id="PTHR23044:SF61">
    <property type="entry name" value="3'-5' EXORIBONUCLEASE 1-RELATED"/>
    <property type="match status" value="1"/>
</dbReference>
<dbReference type="AlphaFoldDB" id="A0A8X8A6W5"/>
<dbReference type="Pfam" id="PF00929">
    <property type="entry name" value="RNase_T"/>
    <property type="match status" value="1"/>
</dbReference>
<dbReference type="CDD" id="cd06133">
    <property type="entry name" value="ERI-1_3'hExo_like"/>
    <property type="match status" value="1"/>
</dbReference>
<keyword evidence="2" id="KW-0479">Metal-binding</keyword>
<gene>
    <name evidence="9" type="ORF">POTOM_014531</name>
</gene>
<reference evidence="9" key="1">
    <citation type="journal article" date="2020" name="bioRxiv">
        <title>Hybrid origin of Populus tomentosa Carr. identified through genome sequencing and phylogenomic analysis.</title>
        <authorList>
            <person name="An X."/>
            <person name="Gao K."/>
            <person name="Chen Z."/>
            <person name="Li J."/>
            <person name="Yang X."/>
            <person name="Yang X."/>
            <person name="Zhou J."/>
            <person name="Guo T."/>
            <person name="Zhao T."/>
            <person name="Huang S."/>
            <person name="Miao D."/>
            <person name="Khan W.U."/>
            <person name="Rao P."/>
            <person name="Ye M."/>
            <person name="Lei B."/>
            <person name="Liao W."/>
            <person name="Wang J."/>
            <person name="Ji L."/>
            <person name="Li Y."/>
            <person name="Guo B."/>
            <person name="Mustafa N.S."/>
            <person name="Li S."/>
            <person name="Yun Q."/>
            <person name="Keller S.R."/>
            <person name="Mao J."/>
            <person name="Zhang R."/>
            <person name="Strauss S.H."/>
        </authorList>
    </citation>
    <scope>NUCLEOTIDE SEQUENCE</scope>
    <source>
        <strain evidence="9">GM15</strain>
        <tissue evidence="9">Leaf</tissue>
    </source>
</reference>
<dbReference type="Proteomes" id="UP000886885">
    <property type="component" value="Chromosome 3D"/>
</dbReference>
<dbReference type="InterPro" id="IPR051274">
    <property type="entry name" value="3-5_Exoribonuclease"/>
</dbReference>
<dbReference type="SMART" id="SM00479">
    <property type="entry name" value="EXOIII"/>
    <property type="match status" value="1"/>
</dbReference>
<evidence type="ECO:0000259" key="8">
    <source>
        <dbReference type="PROSITE" id="PS51999"/>
    </source>
</evidence>
<evidence type="ECO:0000313" key="10">
    <source>
        <dbReference type="Proteomes" id="UP000886885"/>
    </source>
</evidence>
<dbReference type="GO" id="GO:0000175">
    <property type="term" value="F:3'-5'-RNA exonuclease activity"/>
    <property type="evidence" value="ECO:0007669"/>
    <property type="project" value="InterPro"/>
</dbReference>
<dbReference type="InterPro" id="IPR013520">
    <property type="entry name" value="Ribonucl_H"/>
</dbReference>
<evidence type="ECO:0000256" key="2">
    <source>
        <dbReference type="ARBA" id="ARBA00022723"/>
    </source>
</evidence>
<evidence type="ECO:0000313" key="9">
    <source>
        <dbReference type="EMBL" id="KAG6781620.1"/>
    </source>
</evidence>
<evidence type="ECO:0000256" key="3">
    <source>
        <dbReference type="ARBA" id="ARBA00022771"/>
    </source>
</evidence>
<dbReference type="PANTHER" id="PTHR23044">
    <property type="entry name" value="3'-5' EXONUCLEASE ERI1-RELATED"/>
    <property type="match status" value="1"/>
</dbReference>
<dbReference type="OrthoDB" id="448399at2759"/>
<keyword evidence="3 7" id="KW-0863">Zinc-finger</keyword>
<protein>
    <recommendedName>
        <fullName evidence="8">GRF-type domain-containing protein</fullName>
    </recommendedName>
</protein>
<evidence type="ECO:0000256" key="1">
    <source>
        <dbReference type="ARBA" id="ARBA00022722"/>
    </source>
</evidence>
<dbReference type="InterPro" id="IPR047201">
    <property type="entry name" value="ERI-1_3'hExo-like"/>
</dbReference>